<accession>A0ABP8BSI1</accession>
<proteinExistence type="predicted"/>
<gene>
    <name evidence="1" type="ORF">GCM10022254_05270</name>
</gene>
<evidence type="ECO:0008006" key="3">
    <source>
        <dbReference type="Google" id="ProtNLM"/>
    </source>
</evidence>
<organism evidence="1 2">
    <name type="scientific">Actinomadura meridiana</name>
    <dbReference type="NCBI Taxonomy" id="559626"/>
    <lineage>
        <taxon>Bacteria</taxon>
        <taxon>Bacillati</taxon>
        <taxon>Actinomycetota</taxon>
        <taxon>Actinomycetes</taxon>
        <taxon>Streptosporangiales</taxon>
        <taxon>Thermomonosporaceae</taxon>
        <taxon>Actinomadura</taxon>
    </lineage>
</organism>
<comment type="caution">
    <text evidence="1">The sequence shown here is derived from an EMBL/GenBank/DDBJ whole genome shotgun (WGS) entry which is preliminary data.</text>
</comment>
<evidence type="ECO:0000313" key="1">
    <source>
        <dbReference type="EMBL" id="GAA4224844.1"/>
    </source>
</evidence>
<dbReference type="EMBL" id="BAABAS010000003">
    <property type="protein sequence ID" value="GAA4224844.1"/>
    <property type="molecule type" value="Genomic_DNA"/>
</dbReference>
<sequence length="62" mass="6793">MAVRSSGSDEVTPPVPAAIQFRAELVSDDDEDFVTRFDRIGMLALPIGASRELIKKTMEQLA</sequence>
<keyword evidence="2" id="KW-1185">Reference proteome</keyword>
<evidence type="ECO:0000313" key="2">
    <source>
        <dbReference type="Proteomes" id="UP001501710"/>
    </source>
</evidence>
<dbReference type="Proteomes" id="UP001501710">
    <property type="component" value="Unassembled WGS sequence"/>
</dbReference>
<name>A0ABP8BSI1_9ACTN</name>
<protein>
    <recommendedName>
        <fullName evidence="3">DUF5753 domain-containing protein</fullName>
    </recommendedName>
</protein>
<reference evidence="2" key="1">
    <citation type="journal article" date="2019" name="Int. J. Syst. Evol. Microbiol.">
        <title>The Global Catalogue of Microorganisms (GCM) 10K type strain sequencing project: providing services to taxonomists for standard genome sequencing and annotation.</title>
        <authorList>
            <consortium name="The Broad Institute Genomics Platform"/>
            <consortium name="The Broad Institute Genome Sequencing Center for Infectious Disease"/>
            <person name="Wu L."/>
            <person name="Ma J."/>
        </authorList>
    </citation>
    <scope>NUCLEOTIDE SEQUENCE [LARGE SCALE GENOMIC DNA]</scope>
    <source>
        <strain evidence="2">JCM 17440</strain>
    </source>
</reference>